<dbReference type="AlphaFoldDB" id="A0A1J4JUE1"/>
<proteinExistence type="predicted"/>
<comment type="caution">
    <text evidence="2">The sequence shown here is derived from an EMBL/GenBank/DDBJ whole genome shotgun (WGS) entry which is preliminary data.</text>
</comment>
<feature type="region of interest" description="Disordered" evidence="1">
    <location>
        <begin position="67"/>
        <end position="97"/>
    </location>
</feature>
<evidence type="ECO:0000256" key="1">
    <source>
        <dbReference type="SAM" id="MobiDB-lite"/>
    </source>
</evidence>
<dbReference type="OrthoDB" id="10614310at2759"/>
<organism evidence="2 3">
    <name type="scientific">Tritrichomonas foetus</name>
    <dbReference type="NCBI Taxonomy" id="1144522"/>
    <lineage>
        <taxon>Eukaryota</taxon>
        <taxon>Metamonada</taxon>
        <taxon>Parabasalia</taxon>
        <taxon>Tritrichomonadida</taxon>
        <taxon>Tritrichomonadidae</taxon>
        <taxon>Tritrichomonas</taxon>
    </lineage>
</organism>
<dbReference type="EMBL" id="MLAK01000882">
    <property type="protein sequence ID" value="OHT02096.1"/>
    <property type="molecule type" value="Genomic_DNA"/>
</dbReference>
<name>A0A1J4JUE1_9EUKA</name>
<dbReference type="Proteomes" id="UP000179807">
    <property type="component" value="Unassembled WGS sequence"/>
</dbReference>
<protein>
    <submittedName>
        <fullName evidence="2">Uncharacterized protein</fullName>
    </submittedName>
</protein>
<dbReference type="RefSeq" id="XP_068355232.1">
    <property type="nucleotide sequence ID" value="XM_068493586.1"/>
</dbReference>
<keyword evidence="3" id="KW-1185">Reference proteome</keyword>
<reference evidence="2" key="1">
    <citation type="submission" date="2016-10" db="EMBL/GenBank/DDBJ databases">
        <authorList>
            <person name="Benchimol M."/>
            <person name="Almeida L.G."/>
            <person name="Vasconcelos A.T."/>
            <person name="Perreira-Neves A."/>
            <person name="Rosa I.A."/>
            <person name="Tasca T."/>
            <person name="Bogo M.R."/>
            <person name="de Souza W."/>
        </authorList>
    </citation>
    <scope>NUCLEOTIDE SEQUENCE [LARGE SCALE GENOMIC DNA]</scope>
    <source>
        <strain evidence="2">K</strain>
    </source>
</reference>
<dbReference type="GeneID" id="94828290"/>
<gene>
    <name evidence="2" type="ORF">TRFO_07288</name>
</gene>
<evidence type="ECO:0000313" key="3">
    <source>
        <dbReference type="Proteomes" id="UP000179807"/>
    </source>
</evidence>
<evidence type="ECO:0000313" key="2">
    <source>
        <dbReference type="EMBL" id="OHT02096.1"/>
    </source>
</evidence>
<feature type="compositionally biased region" description="Basic and acidic residues" evidence="1">
    <location>
        <begin position="67"/>
        <end position="82"/>
    </location>
</feature>
<accession>A0A1J4JUE1</accession>
<sequence>MIFLVKKYSRQHILFQIFYISMSLRFCYEPLPKVRLIRRQSIRFYVGTPRLNFVTVSKPERISRDSFEIIEHNPRREPKTKDSNSSQTSEPKTPKIKTVQSVSYDKTFTGCYELMKSIRTKKNLRILYDLRDSEIDQKNHFFEMAGDDLNDLSDIEMKLSNCQYEKVDDFFDELIHFFDMIGDIMRTNNPEIAKSARHFISYLESTKNKMVVPKQVVSYLDLKQQLQNFIDIKIPNFQRVVSSHNLEEIAHKLNELDEQKKLRAEWLVKIHCPTLPYYATGIDLKQLPETAIDSLVKLISA</sequence>
<dbReference type="VEuPathDB" id="TrichDB:TRFO_07288"/>